<name>A0A3N1KPW0_9PROT</name>
<dbReference type="SMART" id="SM00421">
    <property type="entry name" value="HTH_LUXR"/>
    <property type="match status" value="1"/>
</dbReference>
<dbReference type="AlphaFoldDB" id="A0A3N1KPW0"/>
<dbReference type="SUPFAM" id="SSF46894">
    <property type="entry name" value="C-terminal effector domain of the bipartite response regulators"/>
    <property type="match status" value="1"/>
</dbReference>
<evidence type="ECO:0000256" key="4">
    <source>
        <dbReference type="ARBA" id="ARBA00023125"/>
    </source>
</evidence>
<dbReference type="Gene3D" id="1.10.10.10">
    <property type="entry name" value="Winged helix-like DNA-binding domain superfamily/Winged helix DNA-binding domain"/>
    <property type="match status" value="1"/>
</dbReference>
<keyword evidence="10" id="KW-1185">Reference proteome</keyword>
<dbReference type="CDD" id="cd17537">
    <property type="entry name" value="REC_FixJ"/>
    <property type="match status" value="1"/>
</dbReference>
<evidence type="ECO:0000256" key="3">
    <source>
        <dbReference type="ARBA" id="ARBA00023015"/>
    </source>
</evidence>
<dbReference type="RefSeq" id="WP_123695155.1">
    <property type="nucleotide sequence ID" value="NZ_AP019700.1"/>
</dbReference>
<dbReference type="InterPro" id="IPR011006">
    <property type="entry name" value="CheY-like_superfamily"/>
</dbReference>
<comment type="caution">
    <text evidence="9">The sequence shown here is derived from an EMBL/GenBank/DDBJ whole genome shotgun (WGS) entry which is preliminary data.</text>
</comment>
<gene>
    <name evidence="9" type="ORF">EDC65_5209</name>
</gene>
<organism evidence="9 10">
    <name type="scientific">Stella humosa</name>
    <dbReference type="NCBI Taxonomy" id="94"/>
    <lineage>
        <taxon>Bacteria</taxon>
        <taxon>Pseudomonadati</taxon>
        <taxon>Pseudomonadota</taxon>
        <taxon>Alphaproteobacteria</taxon>
        <taxon>Rhodospirillales</taxon>
        <taxon>Stellaceae</taxon>
        <taxon>Stella</taxon>
    </lineage>
</organism>
<dbReference type="GO" id="GO:0003677">
    <property type="term" value="F:DNA binding"/>
    <property type="evidence" value="ECO:0007669"/>
    <property type="project" value="UniProtKB-KW"/>
</dbReference>
<dbReference type="PROSITE" id="PS00622">
    <property type="entry name" value="HTH_LUXR_1"/>
    <property type="match status" value="1"/>
</dbReference>
<dbReference type="InterPro" id="IPR016032">
    <property type="entry name" value="Sig_transdc_resp-reg_C-effctor"/>
</dbReference>
<dbReference type="Proteomes" id="UP000278222">
    <property type="component" value="Unassembled WGS sequence"/>
</dbReference>
<dbReference type="SUPFAM" id="SSF52172">
    <property type="entry name" value="CheY-like"/>
    <property type="match status" value="1"/>
</dbReference>
<dbReference type="InterPro" id="IPR001789">
    <property type="entry name" value="Sig_transdc_resp-reg_receiver"/>
</dbReference>
<feature type="domain" description="HTH luxR-type" evidence="7">
    <location>
        <begin position="138"/>
        <end position="203"/>
    </location>
</feature>
<dbReference type="PANTHER" id="PTHR44688:SF16">
    <property type="entry name" value="DNA-BINDING TRANSCRIPTIONAL ACTIVATOR DEVR_DOSR"/>
    <property type="match status" value="1"/>
</dbReference>
<dbReference type="FunFam" id="3.40.50.2300:FF:000018">
    <property type="entry name" value="DNA-binding transcriptional regulator NtrC"/>
    <property type="match status" value="1"/>
</dbReference>
<dbReference type="NCBIfam" id="NF006900">
    <property type="entry name" value="PRK09390.1"/>
    <property type="match status" value="1"/>
</dbReference>
<dbReference type="SMART" id="SM00448">
    <property type="entry name" value="REC"/>
    <property type="match status" value="1"/>
</dbReference>
<sequence>MTGEIERTVHVVDDDQGVRDGLSMLLRSARFAVETYSSGPAFLARAADLRPGCVLLDIRMPEMSGLELQQELRRRRILLPVIVMTGHGDVAVAVQAMKAGAVDFVEKPFDEDQLLGLVEAALAAAATTHRRARDAAEAAALVATLSHRERDVLDGLVSGRSNKQIAFDLDISPRTVEIYRANMMEKLQARTVSAAVRVAILAGVSVDEAG</sequence>
<evidence type="ECO:0000259" key="8">
    <source>
        <dbReference type="PROSITE" id="PS50110"/>
    </source>
</evidence>
<accession>A0A3N1KPW0</accession>
<keyword evidence="3" id="KW-0805">Transcription regulation</keyword>
<dbReference type="OrthoDB" id="9782655at2"/>
<protein>
    <submittedName>
        <fullName evidence="9">LuxR family two component transcriptional regulator</fullName>
    </submittedName>
</protein>
<keyword evidence="4" id="KW-0238">DNA-binding</keyword>
<dbReference type="CDD" id="cd06170">
    <property type="entry name" value="LuxR_C_like"/>
    <property type="match status" value="1"/>
</dbReference>
<reference evidence="9 10" key="1">
    <citation type="submission" date="2018-11" db="EMBL/GenBank/DDBJ databases">
        <title>Genomic Encyclopedia of Type Strains, Phase IV (KMG-IV): sequencing the most valuable type-strain genomes for metagenomic binning, comparative biology and taxonomic classification.</title>
        <authorList>
            <person name="Goeker M."/>
        </authorList>
    </citation>
    <scope>NUCLEOTIDE SEQUENCE [LARGE SCALE GENOMIC DNA]</scope>
    <source>
        <strain evidence="9 10">DSM 5900</strain>
    </source>
</reference>
<proteinExistence type="predicted"/>
<evidence type="ECO:0000256" key="6">
    <source>
        <dbReference type="PROSITE-ProRule" id="PRU00169"/>
    </source>
</evidence>
<dbReference type="PROSITE" id="PS50110">
    <property type="entry name" value="RESPONSE_REGULATORY"/>
    <property type="match status" value="1"/>
</dbReference>
<keyword evidence="2" id="KW-0902">Two-component regulatory system</keyword>
<dbReference type="PROSITE" id="PS50043">
    <property type="entry name" value="HTH_LUXR_2"/>
    <property type="match status" value="1"/>
</dbReference>
<evidence type="ECO:0000256" key="5">
    <source>
        <dbReference type="ARBA" id="ARBA00023163"/>
    </source>
</evidence>
<dbReference type="GO" id="GO:0006355">
    <property type="term" value="P:regulation of DNA-templated transcription"/>
    <property type="evidence" value="ECO:0007669"/>
    <property type="project" value="InterPro"/>
</dbReference>
<dbReference type="Pfam" id="PF00196">
    <property type="entry name" value="GerE"/>
    <property type="match status" value="1"/>
</dbReference>
<keyword evidence="1 6" id="KW-0597">Phosphoprotein</keyword>
<dbReference type="InterPro" id="IPR000792">
    <property type="entry name" value="Tscrpt_reg_LuxR_C"/>
</dbReference>
<feature type="modified residue" description="4-aspartylphosphate" evidence="6">
    <location>
        <position position="57"/>
    </location>
</feature>
<evidence type="ECO:0000256" key="1">
    <source>
        <dbReference type="ARBA" id="ARBA00022553"/>
    </source>
</evidence>
<evidence type="ECO:0000259" key="7">
    <source>
        <dbReference type="PROSITE" id="PS50043"/>
    </source>
</evidence>
<feature type="domain" description="Response regulatory" evidence="8">
    <location>
        <begin position="8"/>
        <end position="122"/>
    </location>
</feature>
<evidence type="ECO:0000313" key="9">
    <source>
        <dbReference type="EMBL" id="ROP81352.1"/>
    </source>
</evidence>
<keyword evidence="5" id="KW-0804">Transcription</keyword>
<dbReference type="InterPro" id="IPR036388">
    <property type="entry name" value="WH-like_DNA-bd_sf"/>
</dbReference>
<dbReference type="PRINTS" id="PR00038">
    <property type="entry name" value="HTHLUXR"/>
</dbReference>
<evidence type="ECO:0000313" key="10">
    <source>
        <dbReference type="Proteomes" id="UP000278222"/>
    </source>
</evidence>
<dbReference type="EMBL" id="RJKX01000018">
    <property type="protein sequence ID" value="ROP81352.1"/>
    <property type="molecule type" value="Genomic_DNA"/>
</dbReference>
<dbReference type="Pfam" id="PF00072">
    <property type="entry name" value="Response_reg"/>
    <property type="match status" value="1"/>
</dbReference>
<evidence type="ECO:0000256" key="2">
    <source>
        <dbReference type="ARBA" id="ARBA00023012"/>
    </source>
</evidence>
<dbReference type="Gene3D" id="3.40.50.2300">
    <property type="match status" value="1"/>
</dbReference>
<dbReference type="GO" id="GO:0000160">
    <property type="term" value="P:phosphorelay signal transduction system"/>
    <property type="evidence" value="ECO:0007669"/>
    <property type="project" value="UniProtKB-KW"/>
</dbReference>
<dbReference type="PANTHER" id="PTHR44688">
    <property type="entry name" value="DNA-BINDING TRANSCRIPTIONAL ACTIVATOR DEVR_DOSR"/>
    <property type="match status" value="1"/>
</dbReference>